<dbReference type="RefSeq" id="WP_002637780.1">
    <property type="nucleotide sequence ID" value="NZ_CP012109.1"/>
</dbReference>
<dbReference type="KEGG" id="mym:A176_006965"/>
<proteinExistence type="predicted"/>
<dbReference type="EMBL" id="CP012109">
    <property type="protein sequence ID" value="AKQ70053.1"/>
    <property type="molecule type" value="Genomic_DNA"/>
</dbReference>
<dbReference type="Proteomes" id="UP000009026">
    <property type="component" value="Chromosome"/>
</dbReference>
<dbReference type="AlphaFoldDB" id="A0A0H4X803"/>
<dbReference type="PATRIC" id="fig|1297742.4.peg.7063"/>
<dbReference type="Gene3D" id="2.60.120.380">
    <property type="match status" value="1"/>
</dbReference>
<evidence type="ECO:0008006" key="3">
    <source>
        <dbReference type="Google" id="ProtNLM"/>
    </source>
</evidence>
<dbReference type="PROSITE" id="PS51257">
    <property type="entry name" value="PROKAR_LIPOPROTEIN"/>
    <property type="match status" value="1"/>
</dbReference>
<evidence type="ECO:0000313" key="2">
    <source>
        <dbReference type="Proteomes" id="UP000009026"/>
    </source>
</evidence>
<evidence type="ECO:0000313" key="1">
    <source>
        <dbReference type="EMBL" id="AKQ70053.1"/>
    </source>
</evidence>
<gene>
    <name evidence="1" type="ORF">A176_006965</name>
</gene>
<name>A0A0H4X803_9BACT</name>
<sequence length="423" mass="45379">MQGKLTQSLGWVFSAMLLAACGPTETAEAVDVPELAEREQGVLYPPPLPPSGNIVHSTAFMGPLNMGGSVQTQFTTQPQYLSFAFTAAAGAQVKLEVTHLGSSMYLDTGLFVYGPKNASGSYGTTVVAQDDDAGYGQLSKIASLALPQGGEYLAVVSTGTGVGKRFRLQLDCLNGNCVDPALFATCDLDVATRIEVCVQALVEEVDPVLGRPYTAAEAYAACTDATDAYHAYMENCSPVAQKPWCANGLSSFTQQMWPVCQDFYFAYYGLGRLPLGDLPLSGTLHAALAAGNGHCKEGENWCDGLLATYTVPGVGSMPQTLFRVADAVLYEALGEAADHFRFERMPDLTYAQLSEYAYAGRWFPELLQALPADLGNGTETPLVAHYHASYPVAPGAKDYHHLYVVLFPQSHKVAAFQIIQHEI</sequence>
<organism evidence="1 2">
    <name type="scientific">Pseudomyxococcus hansupus</name>
    <dbReference type="NCBI Taxonomy" id="1297742"/>
    <lineage>
        <taxon>Bacteria</taxon>
        <taxon>Pseudomonadati</taxon>
        <taxon>Myxococcota</taxon>
        <taxon>Myxococcia</taxon>
        <taxon>Myxococcales</taxon>
        <taxon>Cystobacterineae</taxon>
        <taxon>Myxococcaceae</taxon>
        <taxon>Pseudomyxococcus</taxon>
    </lineage>
</organism>
<keyword evidence="2" id="KW-1185">Reference proteome</keyword>
<protein>
    <recommendedName>
        <fullName evidence="3">Lipoprotein</fullName>
    </recommendedName>
</protein>
<reference evidence="1 2" key="1">
    <citation type="journal article" date="2016" name="PLoS ONE">
        <title>Complete Genome Sequence and Comparative Genomics of a Novel Myxobacterium Myxococcus hansupus.</title>
        <authorList>
            <person name="Sharma G."/>
            <person name="Narwani T."/>
            <person name="Subramanian S."/>
        </authorList>
    </citation>
    <scope>NUCLEOTIDE SEQUENCE [LARGE SCALE GENOMIC DNA]</scope>
    <source>
        <strain evidence="2">mixupus</strain>
    </source>
</reference>
<accession>A0A0H4X803</accession>